<dbReference type="AlphaFoldDB" id="A0A0D0P5J5"/>
<feature type="transmembrane region" description="Helical" evidence="7">
    <location>
        <begin position="181"/>
        <end position="201"/>
    </location>
</feature>
<comment type="caution">
    <text evidence="9">The sequence shown here is derived from an EMBL/GenBank/DDBJ whole genome shotgun (WGS) entry which is preliminary data.</text>
</comment>
<keyword evidence="5 7" id="KW-1133">Transmembrane helix</keyword>
<feature type="transmembrane region" description="Helical" evidence="7">
    <location>
        <begin position="384"/>
        <end position="402"/>
    </location>
</feature>
<evidence type="ECO:0000313" key="9">
    <source>
        <dbReference type="EMBL" id="KIQ66881.1"/>
    </source>
</evidence>
<dbReference type="PATRIC" id="fig|2064.6.peg.1214"/>
<sequence>MSTDAAERPKPGFLGFLAQLAGEDSLRRSLVAVRFAAATGKGVLLSGSVVYFTLHVHLAAAQIGFGLTAAGIASLVSSVLFGMVADRMPRRLLLFINFVVIAVGFGLYAAIDNAYEFYVVAMVISFFDTGLGPTEGAMIASLIPDGERVRLNAMMRTVFNIGFSAGIGIAALAAASRHLLMLIPFGSAALLGLAALLVLRLPKDGPRKPLVRRRRFGAIRDLPYVGVVGLSSVLSSHMTLLMVVLPLWTLHRTTVPHFVVPMFLVINTVFVILFQVRASKGAETVLGAARTARIAGVWIAAGCAAVGVTVFVHQAVVGIVAIMAAVLAMSMAEITQSASAWGLAFGLAPEHAKAEYLGTFDLHIGTQNVVGPVILAGLVISGGLWGWGLIAAAVLLAAWLIVPAARRSAVAMAALAAHHNEFAEKAETV</sequence>
<dbReference type="SUPFAM" id="SSF103473">
    <property type="entry name" value="MFS general substrate transporter"/>
    <property type="match status" value="1"/>
</dbReference>
<feature type="transmembrane region" description="Helical" evidence="7">
    <location>
        <begin position="222"/>
        <end position="248"/>
    </location>
</feature>
<evidence type="ECO:0000256" key="3">
    <source>
        <dbReference type="ARBA" id="ARBA00022475"/>
    </source>
</evidence>
<dbReference type="InterPro" id="IPR011701">
    <property type="entry name" value="MFS"/>
</dbReference>
<accession>A0A0D0P5J5</accession>
<protein>
    <recommendedName>
        <fullName evidence="8">Major facilitator superfamily (MFS) profile domain-containing protein</fullName>
    </recommendedName>
</protein>
<dbReference type="STRING" id="2064.TR51_05505"/>
<feature type="transmembrane region" description="Helical" evidence="7">
    <location>
        <begin position="295"/>
        <end position="328"/>
    </location>
</feature>
<keyword evidence="2" id="KW-0813">Transport</keyword>
<evidence type="ECO:0000256" key="6">
    <source>
        <dbReference type="ARBA" id="ARBA00023136"/>
    </source>
</evidence>
<keyword evidence="4 7" id="KW-0812">Transmembrane</keyword>
<keyword evidence="3" id="KW-1003">Cell membrane</keyword>
<dbReference type="Proteomes" id="UP000032066">
    <property type="component" value="Unassembled WGS sequence"/>
</dbReference>
<dbReference type="GO" id="GO:0005886">
    <property type="term" value="C:plasma membrane"/>
    <property type="evidence" value="ECO:0007669"/>
    <property type="project" value="UniProtKB-SubCell"/>
</dbReference>
<reference evidence="9 10" key="1">
    <citation type="submission" date="2015-02" db="EMBL/GenBank/DDBJ databases">
        <title>Draft genome sequence of Kitasatospora griseola MF730-N6, a bafilomycin, terpentecin and satosporin producer.</title>
        <authorList>
            <person name="Arens J.C."/>
            <person name="Haltli B."/>
            <person name="Kerr R.G."/>
        </authorList>
    </citation>
    <scope>NUCLEOTIDE SEQUENCE [LARGE SCALE GENOMIC DNA]</scope>
    <source>
        <strain evidence="9 10">MF730-N6</strain>
    </source>
</reference>
<evidence type="ECO:0000259" key="8">
    <source>
        <dbReference type="PROSITE" id="PS50850"/>
    </source>
</evidence>
<evidence type="ECO:0000256" key="2">
    <source>
        <dbReference type="ARBA" id="ARBA00022448"/>
    </source>
</evidence>
<dbReference type="Pfam" id="PF07690">
    <property type="entry name" value="MFS_1"/>
    <property type="match status" value="1"/>
</dbReference>
<feature type="transmembrane region" description="Helical" evidence="7">
    <location>
        <begin position="117"/>
        <end position="143"/>
    </location>
</feature>
<dbReference type="PANTHER" id="PTHR23517:SF2">
    <property type="entry name" value="MULTIDRUG RESISTANCE PROTEIN MDTH"/>
    <property type="match status" value="1"/>
</dbReference>
<feature type="transmembrane region" description="Helical" evidence="7">
    <location>
        <begin position="60"/>
        <end position="85"/>
    </location>
</feature>
<evidence type="ECO:0000313" key="10">
    <source>
        <dbReference type="Proteomes" id="UP000032066"/>
    </source>
</evidence>
<feature type="transmembrane region" description="Helical" evidence="7">
    <location>
        <begin position="155"/>
        <end position="175"/>
    </location>
</feature>
<evidence type="ECO:0000256" key="7">
    <source>
        <dbReference type="SAM" id="Phobius"/>
    </source>
</evidence>
<evidence type="ECO:0000256" key="4">
    <source>
        <dbReference type="ARBA" id="ARBA00022692"/>
    </source>
</evidence>
<dbReference type="PANTHER" id="PTHR23517">
    <property type="entry name" value="RESISTANCE PROTEIN MDTM, PUTATIVE-RELATED-RELATED"/>
    <property type="match status" value="1"/>
</dbReference>
<keyword evidence="6 7" id="KW-0472">Membrane</keyword>
<feature type="transmembrane region" description="Helical" evidence="7">
    <location>
        <begin position="92"/>
        <end position="111"/>
    </location>
</feature>
<organism evidence="9 10">
    <name type="scientific">Kitasatospora griseola</name>
    <name type="common">Streptomyces griseolosporeus</name>
    <dbReference type="NCBI Taxonomy" id="2064"/>
    <lineage>
        <taxon>Bacteria</taxon>
        <taxon>Bacillati</taxon>
        <taxon>Actinomycetota</taxon>
        <taxon>Actinomycetes</taxon>
        <taxon>Kitasatosporales</taxon>
        <taxon>Streptomycetaceae</taxon>
        <taxon>Kitasatospora</taxon>
    </lineage>
</organism>
<feature type="transmembrane region" description="Helical" evidence="7">
    <location>
        <begin position="254"/>
        <end position="274"/>
    </location>
</feature>
<dbReference type="InterPro" id="IPR050171">
    <property type="entry name" value="MFS_Transporters"/>
</dbReference>
<evidence type="ECO:0000256" key="1">
    <source>
        <dbReference type="ARBA" id="ARBA00004651"/>
    </source>
</evidence>
<dbReference type="InterPro" id="IPR036259">
    <property type="entry name" value="MFS_trans_sf"/>
</dbReference>
<keyword evidence="10" id="KW-1185">Reference proteome</keyword>
<feature type="transmembrane region" description="Helical" evidence="7">
    <location>
        <begin position="35"/>
        <end position="54"/>
    </location>
</feature>
<dbReference type="RefSeq" id="WP_043908446.1">
    <property type="nucleotide sequence ID" value="NZ_JXZB01000001.1"/>
</dbReference>
<dbReference type="PROSITE" id="PS50850">
    <property type="entry name" value="MFS"/>
    <property type="match status" value="1"/>
</dbReference>
<feature type="domain" description="Major facilitator superfamily (MFS) profile" evidence="8">
    <location>
        <begin position="26"/>
        <end position="406"/>
    </location>
</feature>
<gene>
    <name evidence="9" type="ORF">TR51_05505</name>
</gene>
<dbReference type="Gene3D" id="1.20.1250.20">
    <property type="entry name" value="MFS general substrate transporter like domains"/>
    <property type="match status" value="1"/>
</dbReference>
<comment type="subcellular location">
    <subcellularLocation>
        <location evidence="1">Cell membrane</location>
        <topology evidence="1">Multi-pass membrane protein</topology>
    </subcellularLocation>
</comment>
<evidence type="ECO:0000256" key="5">
    <source>
        <dbReference type="ARBA" id="ARBA00022989"/>
    </source>
</evidence>
<dbReference type="GO" id="GO:0022857">
    <property type="term" value="F:transmembrane transporter activity"/>
    <property type="evidence" value="ECO:0007669"/>
    <property type="project" value="InterPro"/>
</dbReference>
<dbReference type="OrthoDB" id="6803299at2"/>
<dbReference type="EMBL" id="JXZB01000001">
    <property type="protein sequence ID" value="KIQ66881.1"/>
    <property type="molecule type" value="Genomic_DNA"/>
</dbReference>
<name>A0A0D0P5J5_KITGR</name>
<dbReference type="InterPro" id="IPR020846">
    <property type="entry name" value="MFS_dom"/>
</dbReference>
<proteinExistence type="predicted"/>